<dbReference type="SUPFAM" id="SSF50129">
    <property type="entry name" value="GroES-like"/>
    <property type="match status" value="1"/>
</dbReference>
<dbReference type="Proteomes" id="UP000808914">
    <property type="component" value="Unassembled WGS sequence"/>
</dbReference>
<keyword evidence="4" id="KW-1185">Reference proteome</keyword>
<dbReference type="RefSeq" id="WP_205003956.1">
    <property type="nucleotide sequence ID" value="NZ_JAFBER010000015.1"/>
</dbReference>
<dbReference type="CDD" id="cd05288">
    <property type="entry name" value="PGDH"/>
    <property type="match status" value="1"/>
</dbReference>
<protein>
    <submittedName>
        <fullName evidence="3">NADPH-dependent curcumin reductase CurA</fullName>
    </submittedName>
</protein>
<accession>A0ABS2Q2Y0</accession>
<dbReference type="Pfam" id="PF16884">
    <property type="entry name" value="ADH_N_2"/>
    <property type="match status" value="1"/>
</dbReference>
<name>A0ABS2Q2Y0_9BACL</name>
<dbReference type="InterPro" id="IPR045010">
    <property type="entry name" value="MDR_fam"/>
</dbReference>
<dbReference type="Gene3D" id="3.40.50.720">
    <property type="entry name" value="NAD(P)-binding Rossmann-like Domain"/>
    <property type="match status" value="1"/>
</dbReference>
<gene>
    <name evidence="3" type="ORF">JOD45_002279</name>
</gene>
<dbReference type="EMBL" id="JAFBER010000015">
    <property type="protein sequence ID" value="MBM7646054.1"/>
    <property type="molecule type" value="Genomic_DNA"/>
</dbReference>
<dbReference type="InterPro" id="IPR041694">
    <property type="entry name" value="ADH_N_2"/>
</dbReference>
<organism evidence="3 4">
    <name type="scientific">Scopulibacillus daqui</name>
    <dbReference type="NCBI Taxonomy" id="1469162"/>
    <lineage>
        <taxon>Bacteria</taxon>
        <taxon>Bacillati</taxon>
        <taxon>Bacillota</taxon>
        <taxon>Bacilli</taxon>
        <taxon>Bacillales</taxon>
        <taxon>Sporolactobacillaceae</taxon>
        <taxon>Scopulibacillus</taxon>
    </lineage>
</organism>
<feature type="domain" description="Enoyl reductase (ER)" evidence="2">
    <location>
        <begin position="19"/>
        <end position="332"/>
    </location>
</feature>
<dbReference type="Gene3D" id="3.90.180.10">
    <property type="entry name" value="Medium-chain alcohol dehydrogenases, catalytic domain"/>
    <property type="match status" value="1"/>
</dbReference>
<dbReference type="PANTHER" id="PTHR43205">
    <property type="entry name" value="PROSTAGLANDIN REDUCTASE"/>
    <property type="match status" value="1"/>
</dbReference>
<dbReference type="SUPFAM" id="SSF51735">
    <property type="entry name" value="NAD(P)-binding Rossmann-fold domains"/>
    <property type="match status" value="1"/>
</dbReference>
<evidence type="ECO:0000313" key="4">
    <source>
        <dbReference type="Proteomes" id="UP000808914"/>
    </source>
</evidence>
<dbReference type="Pfam" id="PF00107">
    <property type="entry name" value="ADH_zinc_N"/>
    <property type="match status" value="1"/>
</dbReference>
<sequence>MAAYKAKQILLAKRPKGMPTLENFKFQEIDVPEPALNEVLIKTLYVSVDPYMRGRMSDRESYVPPFELHKVISGGVVGEVIESKSPDFNKGDFVVGQLGWQTYQLVQSEEIRKIDENLAPITAHLGVLGMPGLTAYFGMLDIGQPKNGETVVISGAAGAVGSTAGQIAKIKGARVIGIAGTKEKLSFLKNELGFDEVINYKEYDVYKQLKNACPNGIDVYFDNVGGEISDAVMKQINHQARIVICGQISLYNLEKADVGPRPQTQLVIKSALMKGYIVSDYASQFKDAAEELAQWMQAGQIKYRETIIEGFERIPEAFLGLFKGDNIGKYLVKI</sequence>
<dbReference type="PANTHER" id="PTHR43205:SF7">
    <property type="entry name" value="PROSTAGLANDIN REDUCTASE 1"/>
    <property type="match status" value="1"/>
</dbReference>
<dbReference type="InterPro" id="IPR020843">
    <property type="entry name" value="ER"/>
</dbReference>
<evidence type="ECO:0000259" key="2">
    <source>
        <dbReference type="SMART" id="SM00829"/>
    </source>
</evidence>
<dbReference type="SMART" id="SM00829">
    <property type="entry name" value="PKS_ER"/>
    <property type="match status" value="1"/>
</dbReference>
<comment type="caution">
    <text evidence="3">The sequence shown here is derived from an EMBL/GenBank/DDBJ whole genome shotgun (WGS) entry which is preliminary data.</text>
</comment>
<proteinExistence type="predicted"/>
<evidence type="ECO:0000313" key="3">
    <source>
        <dbReference type="EMBL" id="MBM7646054.1"/>
    </source>
</evidence>
<keyword evidence="1" id="KW-0560">Oxidoreductase</keyword>
<evidence type="ECO:0000256" key="1">
    <source>
        <dbReference type="ARBA" id="ARBA00023002"/>
    </source>
</evidence>
<reference evidence="3 4" key="1">
    <citation type="submission" date="2021-01" db="EMBL/GenBank/DDBJ databases">
        <title>Genomic Encyclopedia of Type Strains, Phase IV (KMG-IV): sequencing the most valuable type-strain genomes for metagenomic binning, comparative biology and taxonomic classification.</title>
        <authorList>
            <person name="Goeker M."/>
        </authorList>
    </citation>
    <scope>NUCLEOTIDE SEQUENCE [LARGE SCALE GENOMIC DNA]</scope>
    <source>
        <strain evidence="3 4">DSM 28236</strain>
    </source>
</reference>
<dbReference type="InterPro" id="IPR011032">
    <property type="entry name" value="GroES-like_sf"/>
</dbReference>
<dbReference type="InterPro" id="IPR013149">
    <property type="entry name" value="ADH-like_C"/>
</dbReference>
<dbReference type="InterPro" id="IPR036291">
    <property type="entry name" value="NAD(P)-bd_dom_sf"/>
</dbReference>